<sequence>MSRGRERYAHPAVGRQETANPSGDASGSSHPHGAEEEGLASQE</sequence>
<dbReference type="Proteomes" id="UP000262583">
    <property type="component" value="Chromosome"/>
</dbReference>
<evidence type="ECO:0000256" key="1">
    <source>
        <dbReference type="SAM" id="MobiDB-lite"/>
    </source>
</evidence>
<evidence type="ECO:0000313" key="3">
    <source>
        <dbReference type="Proteomes" id="UP000262583"/>
    </source>
</evidence>
<dbReference type="AlphaFoldDB" id="A0A2Z4Y735"/>
<protein>
    <submittedName>
        <fullName evidence="2">Uncharacterized protein</fullName>
    </submittedName>
</protein>
<proteinExistence type="predicted"/>
<feature type="region of interest" description="Disordered" evidence="1">
    <location>
        <begin position="1"/>
        <end position="43"/>
    </location>
</feature>
<accession>A0A2Z4Y735</accession>
<feature type="compositionally biased region" description="Polar residues" evidence="1">
    <location>
        <begin position="17"/>
        <end position="29"/>
    </location>
</feature>
<name>A0A2Z4Y735_SUMC1</name>
<organism evidence="2 3">
    <name type="scientific">Sumerlaea chitinivorans</name>
    <dbReference type="NCBI Taxonomy" id="2250252"/>
    <lineage>
        <taxon>Bacteria</taxon>
        <taxon>Candidatus Sumerlaeota</taxon>
        <taxon>Candidatus Sumerlaeia</taxon>
        <taxon>Candidatus Sumerlaeales</taxon>
        <taxon>Candidatus Sumerlaeaceae</taxon>
        <taxon>Candidatus Sumerlaea</taxon>
    </lineage>
</organism>
<reference evidence="2 3" key="1">
    <citation type="submission" date="2018-05" db="EMBL/GenBank/DDBJ databases">
        <title>A metagenomic window into the 2 km-deep terrestrial subsurface aquifer revealed taxonomically and functionally diverse microbial community comprising novel uncultured bacterial lineages.</title>
        <authorList>
            <person name="Kadnikov V.V."/>
            <person name="Mardanov A.V."/>
            <person name="Beletsky A.V."/>
            <person name="Banks D."/>
            <person name="Pimenov N.V."/>
            <person name="Frank Y.A."/>
            <person name="Karnachuk O.V."/>
            <person name="Ravin N.V."/>
        </authorList>
    </citation>
    <scope>NUCLEOTIDE SEQUENCE [LARGE SCALE GENOMIC DNA]</scope>
    <source>
        <strain evidence="2">BY</strain>
    </source>
</reference>
<dbReference type="KEGG" id="schv:BRCON_2257"/>
<dbReference type="EMBL" id="CP030759">
    <property type="protein sequence ID" value="AXA37034.1"/>
    <property type="molecule type" value="Genomic_DNA"/>
</dbReference>
<evidence type="ECO:0000313" key="2">
    <source>
        <dbReference type="EMBL" id="AXA37034.1"/>
    </source>
</evidence>
<gene>
    <name evidence="2" type="ORF">BRCON_2257</name>
</gene>